<protein>
    <submittedName>
        <fullName evidence="1">Uncharacterized protein</fullName>
    </submittedName>
</protein>
<name>D3AUY8_9FIRM</name>
<proteinExistence type="predicted"/>
<comment type="caution">
    <text evidence="1">The sequence shown here is derived from an EMBL/GenBank/DDBJ whole genome shotgun (WGS) entry which is preliminary data.</text>
</comment>
<gene>
    <name evidence="1" type="ORF">CLOSTHATH_07458</name>
</gene>
<dbReference type="Proteomes" id="UP000004968">
    <property type="component" value="Unassembled WGS sequence"/>
</dbReference>
<organism evidence="1 2">
    <name type="scientific">Hungatella hathewayi DSM 13479</name>
    <dbReference type="NCBI Taxonomy" id="566550"/>
    <lineage>
        <taxon>Bacteria</taxon>
        <taxon>Bacillati</taxon>
        <taxon>Bacillota</taxon>
        <taxon>Clostridia</taxon>
        <taxon>Lachnospirales</taxon>
        <taxon>Lachnospiraceae</taxon>
        <taxon>Hungatella</taxon>
    </lineage>
</organism>
<dbReference type="AlphaFoldDB" id="D3AUY8"/>
<dbReference type="EMBL" id="ACIO01001165">
    <property type="protein sequence ID" value="EFC94367.1"/>
    <property type="molecule type" value="Genomic_DNA"/>
</dbReference>
<dbReference type="HOGENOM" id="CLU_3290829_0_0_9"/>
<evidence type="ECO:0000313" key="2">
    <source>
        <dbReference type="Proteomes" id="UP000004968"/>
    </source>
</evidence>
<accession>D3AUY8</accession>
<sequence length="40" mass="4737">MEPKGFEFYSGQQLPFAFLFSIFLQLMIQIQNDTAMMFLL</sequence>
<evidence type="ECO:0000313" key="1">
    <source>
        <dbReference type="EMBL" id="EFC94367.1"/>
    </source>
</evidence>
<reference evidence="1 2" key="1">
    <citation type="submission" date="2010-01" db="EMBL/GenBank/DDBJ databases">
        <authorList>
            <person name="Weinstock G."/>
            <person name="Sodergren E."/>
            <person name="Clifton S."/>
            <person name="Fulton L."/>
            <person name="Fulton B."/>
            <person name="Courtney L."/>
            <person name="Fronick C."/>
            <person name="Harrison M."/>
            <person name="Strong C."/>
            <person name="Farmer C."/>
            <person name="Delahaunty K."/>
            <person name="Markovic C."/>
            <person name="Hall O."/>
            <person name="Minx P."/>
            <person name="Tomlinson C."/>
            <person name="Mitreva M."/>
            <person name="Nelson J."/>
            <person name="Hou S."/>
            <person name="Wollam A."/>
            <person name="Pepin K.H."/>
            <person name="Johnson M."/>
            <person name="Bhonagiri V."/>
            <person name="Nash W.E."/>
            <person name="Warren W."/>
            <person name="Chinwalla A."/>
            <person name="Mardis E.R."/>
            <person name="Wilson R.K."/>
        </authorList>
    </citation>
    <scope>NUCLEOTIDE SEQUENCE [LARGE SCALE GENOMIC DNA]</scope>
    <source>
        <strain evidence="1 2">DSM 13479</strain>
    </source>
</reference>